<feature type="compositionally biased region" description="Low complexity" evidence="1">
    <location>
        <begin position="239"/>
        <end position="249"/>
    </location>
</feature>
<dbReference type="AlphaFoldDB" id="A0A836HUP8"/>
<sequence>MSRSSNADSVNSIVDSLDEEFLPFSAFNPQNTNAHYVVRDSPRARFKPSFARVNSMGYRGHGIVENIDSTVPVNISSLRYCTTPHRRGYEAKPSLGITSNTRPPHVVYTQQKDGGVTGYPLHARDPKSAYSSATAETKRACPVILVPLSTTGTVGTMDNSQRELNSCLHDTQLAPSSAHTLCRDGALDVSLMPTASTVHYTQGPPVNHGASAGANPTKVVGVKEAMESTAEHHPPCGRTGTTTTTTTTGFHGLSSRKVTPHVPGERESVNPTHNDDAHLNSGERPRMVPTLPVSATAFLASQRTSSLRTSSWPSVGFLTSSQAGKVRSLLAGSSGERNCDLSSLQPGSPARRTAKETHTSPALLTTASAASLVNSSPETPHGAYPTPAIILKTTESDASGGSASPCHALNGYRRSARLPLQCPENKHTGEDSSPVMFSSTRRRSIASSALNHWSSSSSKNSHAISSLVALELEQATRPSKCSPSAMLDAPWAPARVNAARMDAAQPAFHAPTPSEAPTRVSHTLRKHFSVCVAPAKTPGQQRAQALPSKLQQGCHARIDLVKANEKSLHKAKA</sequence>
<protein>
    <submittedName>
        <fullName evidence="2">Uncharacterized protein</fullName>
    </submittedName>
</protein>
<dbReference type="EMBL" id="JAFJZO010000035">
    <property type="protein sequence ID" value="KAG5492842.1"/>
    <property type="molecule type" value="Genomic_DNA"/>
</dbReference>
<gene>
    <name evidence="2" type="ORF">JKF63_01422</name>
</gene>
<accession>A0A836HUP8</accession>
<dbReference type="RefSeq" id="XP_067753626.1">
    <property type="nucleotide sequence ID" value="XM_067897469.1"/>
</dbReference>
<organism evidence="2 3">
    <name type="scientific">Porcisia hertigi</name>
    <dbReference type="NCBI Taxonomy" id="2761500"/>
    <lineage>
        <taxon>Eukaryota</taxon>
        <taxon>Discoba</taxon>
        <taxon>Euglenozoa</taxon>
        <taxon>Kinetoplastea</taxon>
        <taxon>Metakinetoplastina</taxon>
        <taxon>Trypanosomatida</taxon>
        <taxon>Trypanosomatidae</taxon>
        <taxon>Leishmaniinae</taxon>
        <taxon>Porcisia</taxon>
    </lineage>
</organism>
<feature type="region of interest" description="Disordered" evidence="1">
    <location>
        <begin position="228"/>
        <end position="286"/>
    </location>
</feature>
<proteinExistence type="predicted"/>
<name>A0A836HUP8_9TRYP</name>
<comment type="caution">
    <text evidence="2">The sequence shown here is derived from an EMBL/GenBank/DDBJ whole genome shotgun (WGS) entry which is preliminary data.</text>
</comment>
<evidence type="ECO:0000313" key="3">
    <source>
        <dbReference type="Proteomes" id="UP000674318"/>
    </source>
</evidence>
<dbReference type="KEGG" id="phet:94287546"/>
<dbReference type="OrthoDB" id="267088at2759"/>
<evidence type="ECO:0000313" key="2">
    <source>
        <dbReference type="EMBL" id="KAG5492842.1"/>
    </source>
</evidence>
<dbReference type="GeneID" id="94287546"/>
<reference evidence="2 3" key="1">
    <citation type="submission" date="2021-02" db="EMBL/GenBank/DDBJ databases">
        <title>Porcisia hertigi Genome sequencing and assembly.</title>
        <authorList>
            <person name="Almutairi H."/>
            <person name="Gatherer D."/>
        </authorList>
    </citation>
    <scope>NUCLEOTIDE SEQUENCE [LARGE SCALE GENOMIC DNA]</scope>
    <source>
        <strain evidence="2 3">C119</strain>
    </source>
</reference>
<dbReference type="Proteomes" id="UP000674318">
    <property type="component" value="Chromosome 35"/>
</dbReference>
<feature type="compositionally biased region" description="Basic and acidic residues" evidence="1">
    <location>
        <begin position="263"/>
        <end position="286"/>
    </location>
</feature>
<evidence type="ECO:0000256" key="1">
    <source>
        <dbReference type="SAM" id="MobiDB-lite"/>
    </source>
</evidence>
<keyword evidence="3" id="KW-1185">Reference proteome</keyword>
<feature type="region of interest" description="Disordered" evidence="1">
    <location>
        <begin position="332"/>
        <end position="360"/>
    </location>
</feature>